<dbReference type="Proteomes" id="UP000324897">
    <property type="component" value="Chromosome 3"/>
</dbReference>
<feature type="non-terminal residue" evidence="5">
    <location>
        <position position="1"/>
    </location>
</feature>
<name>A0A5J9TKX8_9POAL</name>
<dbReference type="OrthoDB" id="775833at2759"/>
<keyword evidence="6" id="KW-1185">Reference proteome</keyword>
<gene>
    <name evidence="5" type="ORF">EJB05_45604</name>
</gene>
<dbReference type="EMBL" id="RWGY01000039">
    <property type="protein sequence ID" value="TVU11990.1"/>
    <property type="molecule type" value="Genomic_DNA"/>
</dbReference>
<dbReference type="PROSITE" id="PS01031">
    <property type="entry name" value="SHSP"/>
    <property type="match status" value="1"/>
</dbReference>
<keyword evidence="1" id="KW-0346">Stress response</keyword>
<evidence type="ECO:0000259" key="4">
    <source>
        <dbReference type="PROSITE" id="PS01031"/>
    </source>
</evidence>
<protein>
    <recommendedName>
        <fullName evidence="4">SHSP domain-containing protein</fullName>
    </recommendedName>
</protein>
<evidence type="ECO:0000256" key="3">
    <source>
        <dbReference type="RuleBase" id="RU003616"/>
    </source>
</evidence>
<sequence length="145" mass="16292">MSMTPWLGELGAMDMDRFAGGDRDDATAVARTNVDWRETDKEHILTAEIPGVRKEDVKVDVEDGAVLKISGEKAREAAEEQQQEEGGSWKRVERSYGSFLRRFRLPDGARVDGIRCTLEDGVLRVVVPKDDQSRTRRDVQSIDVS</sequence>
<feature type="domain" description="SHSP" evidence="4">
    <location>
        <begin position="25"/>
        <end position="145"/>
    </location>
</feature>
<dbReference type="SUPFAM" id="SSF49764">
    <property type="entry name" value="HSP20-like chaperones"/>
    <property type="match status" value="1"/>
</dbReference>
<dbReference type="InterPro" id="IPR002068">
    <property type="entry name" value="A-crystallin/Hsp20_dom"/>
</dbReference>
<comment type="caution">
    <text evidence="5">The sequence shown here is derived from an EMBL/GenBank/DDBJ whole genome shotgun (WGS) entry which is preliminary data.</text>
</comment>
<dbReference type="PANTHER" id="PTHR11527">
    <property type="entry name" value="HEAT-SHOCK PROTEIN 20 FAMILY MEMBER"/>
    <property type="match status" value="1"/>
</dbReference>
<comment type="similarity">
    <text evidence="2 3">Belongs to the small heat shock protein (HSP20) family.</text>
</comment>
<reference evidence="5 6" key="1">
    <citation type="journal article" date="2019" name="Sci. Rep.">
        <title>A high-quality genome of Eragrostis curvula grass provides insights into Poaceae evolution and supports new strategies to enhance forage quality.</title>
        <authorList>
            <person name="Carballo J."/>
            <person name="Santos B.A.C.M."/>
            <person name="Zappacosta D."/>
            <person name="Garbus I."/>
            <person name="Selva J.P."/>
            <person name="Gallo C.A."/>
            <person name="Diaz A."/>
            <person name="Albertini E."/>
            <person name="Caccamo M."/>
            <person name="Echenique V."/>
        </authorList>
    </citation>
    <scope>NUCLEOTIDE SEQUENCE [LARGE SCALE GENOMIC DNA]</scope>
    <source>
        <strain evidence="6">cv. Victoria</strain>
        <tissue evidence="5">Leaf</tissue>
    </source>
</reference>
<dbReference type="Gramene" id="TVU11990">
    <property type="protein sequence ID" value="TVU11990"/>
    <property type="gene ID" value="EJB05_45604"/>
</dbReference>
<dbReference type="AlphaFoldDB" id="A0A5J9TKX8"/>
<evidence type="ECO:0000256" key="1">
    <source>
        <dbReference type="ARBA" id="ARBA00023016"/>
    </source>
</evidence>
<dbReference type="InterPro" id="IPR031107">
    <property type="entry name" value="Small_HSP"/>
</dbReference>
<evidence type="ECO:0000256" key="2">
    <source>
        <dbReference type="PROSITE-ProRule" id="PRU00285"/>
    </source>
</evidence>
<evidence type="ECO:0000313" key="6">
    <source>
        <dbReference type="Proteomes" id="UP000324897"/>
    </source>
</evidence>
<proteinExistence type="inferred from homology"/>
<evidence type="ECO:0000313" key="5">
    <source>
        <dbReference type="EMBL" id="TVU11990.1"/>
    </source>
</evidence>
<dbReference type="Pfam" id="PF00011">
    <property type="entry name" value="HSP20"/>
    <property type="match status" value="1"/>
</dbReference>
<accession>A0A5J9TKX8</accession>
<dbReference type="Gene3D" id="2.60.40.790">
    <property type="match status" value="1"/>
</dbReference>
<dbReference type="InterPro" id="IPR008978">
    <property type="entry name" value="HSP20-like_chaperone"/>
</dbReference>
<organism evidence="5 6">
    <name type="scientific">Eragrostis curvula</name>
    <name type="common">weeping love grass</name>
    <dbReference type="NCBI Taxonomy" id="38414"/>
    <lineage>
        <taxon>Eukaryota</taxon>
        <taxon>Viridiplantae</taxon>
        <taxon>Streptophyta</taxon>
        <taxon>Embryophyta</taxon>
        <taxon>Tracheophyta</taxon>
        <taxon>Spermatophyta</taxon>
        <taxon>Magnoliopsida</taxon>
        <taxon>Liliopsida</taxon>
        <taxon>Poales</taxon>
        <taxon>Poaceae</taxon>
        <taxon>PACMAD clade</taxon>
        <taxon>Chloridoideae</taxon>
        <taxon>Eragrostideae</taxon>
        <taxon>Eragrostidinae</taxon>
        <taxon>Eragrostis</taxon>
    </lineage>
</organism>